<evidence type="ECO:0000256" key="3">
    <source>
        <dbReference type="SAM" id="Phobius"/>
    </source>
</evidence>
<dbReference type="PRINTS" id="PR01185">
    <property type="entry name" value="INTEGRINA"/>
</dbReference>
<reference evidence="5" key="1">
    <citation type="submission" date="2021-10" db="EMBL/GenBank/DDBJ databases">
        <title>Novel species in genus Arthrobacter.</title>
        <authorList>
            <person name="Liu Y."/>
        </authorList>
    </citation>
    <scope>NUCLEOTIDE SEQUENCE</scope>
    <source>
        <strain evidence="5">Zg-Y453</strain>
    </source>
</reference>
<feature type="compositionally biased region" description="Low complexity" evidence="2">
    <location>
        <begin position="545"/>
        <end position="559"/>
    </location>
</feature>
<feature type="region of interest" description="Disordered" evidence="2">
    <location>
        <begin position="528"/>
        <end position="669"/>
    </location>
</feature>
<dbReference type="RefSeq" id="WP_227894873.1">
    <property type="nucleotide sequence ID" value="NZ_CP099466.1"/>
</dbReference>
<feature type="transmembrane region" description="Helical" evidence="3">
    <location>
        <begin position="683"/>
        <end position="702"/>
    </location>
</feature>
<evidence type="ECO:0000313" key="5">
    <source>
        <dbReference type="EMBL" id="MCC3297127.1"/>
    </source>
</evidence>
<dbReference type="Gene3D" id="2.130.10.130">
    <property type="entry name" value="Integrin alpha, N-terminal"/>
    <property type="match status" value="4"/>
</dbReference>
<dbReference type="SMART" id="SM00191">
    <property type="entry name" value="Int_alpha"/>
    <property type="match status" value="6"/>
</dbReference>
<evidence type="ECO:0000256" key="1">
    <source>
        <dbReference type="ARBA" id="ARBA00023180"/>
    </source>
</evidence>
<gene>
    <name evidence="5" type="ORF">LJ757_04825</name>
</gene>
<keyword evidence="1" id="KW-0325">Glycoprotein</keyword>
<evidence type="ECO:0008006" key="7">
    <source>
        <dbReference type="Google" id="ProtNLM"/>
    </source>
</evidence>
<dbReference type="PANTHER" id="PTHR23221:SF7">
    <property type="entry name" value="PHOSPHATIDYLINOSITOL-GLYCAN-SPECIFIC PHOSPHOLIPASE D"/>
    <property type="match status" value="1"/>
</dbReference>
<dbReference type="PANTHER" id="PTHR23221">
    <property type="entry name" value="GLYCOSYLPHOSPHATIDYLINOSITOL PHOSPHOLIPASE D"/>
    <property type="match status" value="1"/>
</dbReference>
<dbReference type="PROSITE" id="PS51470">
    <property type="entry name" value="FG_GAP"/>
    <property type="match status" value="3"/>
</dbReference>
<keyword evidence="4" id="KW-0732">Signal</keyword>
<evidence type="ECO:0000256" key="4">
    <source>
        <dbReference type="SAM" id="SignalP"/>
    </source>
</evidence>
<evidence type="ECO:0000256" key="2">
    <source>
        <dbReference type="SAM" id="MobiDB-lite"/>
    </source>
</evidence>
<dbReference type="InterPro" id="IPR013519">
    <property type="entry name" value="Int_alpha_beta-p"/>
</dbReference>
<dbReference type="InterPro" id="IPR006311">
    <property type="entry name" value="TAT_signal"/>
</dbReference>
<keyword evidence="3" id="KW-1133">Transmembrane helix</keyword>
<dbReference type="Proteomes" id="UP001139158">
    <property type="component" value="Unassembled WGS sequence"/>
</dbReference>
<keyword evidence="3" id="KW-0812">Transmembrane</keyword>
<accession>A0A9X1MDS0</accession>
<proteinExistence type="predicted"/>
<dbReference type="InterPro" id="IPR000413">
    <property type="entry name" value="Integrin_alpha"/>
</dbReference>
<dbReference type="InterPro" id="IPR028994">
    <property type="entry name" value="Integrin_alpha_N"/>
</dbReference>
<dbReference type="EMBL" id="JAJFZV010000004">
    <property type="protein sequence ID" value="MCC3297127.1"/>
    <property type="molecule type" value="Genomic_DNA"/>
</dbReference>
<feature type="compositionally biased region" description="Pro residues" evidence="2">
    <location>
        <begin position="530"/>
        <end position="544"/>
    </location>
</feature>
<feature type="signal peptide" evidence="4">
    <location>
        <begin position="1"/>
        <end position="28"/>
    </location>
</feature>
<name>A0A9X1MDS0_9MICC</name>
<keyword evidence="6" id="KW-1185">Reference proteome</keyword>
<feature type="compositionally biased region" description="Low complexity" evidence="2">
    <location>
        <begin position="569"/>
        <end position="584"/>
    </location>
</feature>
<feature type="compositionally biased region" description="Basic and acidic residues" evidence="2">
    <location>
        <begin position="631"/>
        <end position="648"/>
    </location>
</feature>
<dbReference type="SUPFAM" id="SSF69318">
    <property type="entry name" value="Integrin alpha N-terminal domain"/>
    <property type="match status" value="1"/>
</dbReference>
<dbReference type="AlphaFoldDB" id="A0A9X1MDS0"/>
<feature type="chain" id="PRO_5040964336" description="FG-GAP repeat-containing protein" evidence="4">
    <location>
        <begin position="29"/>
        <end position="707"/>
    </location>
</feature>
<evidence type="ECO:0000313" key="6">
    <source>
        <dbReference type="Proteomes" id="UP001139158"/>
    </source>
</evidence>
<sequence>MKNSTFSLPRRHLTVGAAAALISAGALAAPGLPAATADEGTPVLGQSKLQGEPNGTLGFAVSSTSCDINGDGFEDSVLGDWGWDRPGYPNTGAAYVVLGSVADKSGDVADPDVSGTIRIDGPSVTVPGGAWVGWSVSCLDDVNGDGLDDFVLGAGSRNYQQATVIFGQRDFTPVDLDFLGTRGFVIEDPGAADKAGGDKSTDNFGFAVANVGDVDGDGLGDIAVGDILADYNSRTNSGRVWVIKGQTSVKNVNVQRDTGKVIRTVDGAAAQDRMGSVSAAGDINGDRRSDILVSAFTATPWGTDIAASGAAYAIWGTGTLDLAALDGNGFMIYGPDRQRDRLGASIAGIGDINADGHADIAVGADGVSRDGAPRPGGVAVVLGSGSAAPVLTNPGSGSATVYSCSTGDADLTCSGGERQERGYWIEGAADGGRAGSSVAGIPDLNADGTPEILVGAAGGGEVWAVYGDAGSTGTVSLGSLTPETGVLLGTGGGSSIGYAGDLNADRSPDVVSGGANSVSLFMLSAATAAPPAPTTPASPGPSSTPEPTSTSEPTSSPTTPAKPEPTSSPEPTSGSTATSGGSAPERPLAELTNPAVRDGAATGTVPGEVSSQAPAVTSDPASAPADGLPADSRETDPDQQADRSEEAGAAKPAGSAESRAAGTGSATALDAQNESASWLAGSAPYVAGGAVLLLGAGSWFIWRRRLL</sequence>
<comment type="caution">
    <text evidence="5">The sequence shown here is derived from an EMBL/GenBank/DDBJ whole genome shotgun (WGS) entry which is preliminary data.</text>
</comment>
<organism evidence="5 6">
    <name type="scientific">Arthrobacter caoxuetaonis</name>
    <dbReference type="NCBI Taxonomy" id="2886935"/>
    <lineage>
        <taxon>Bacteria</taxon>
        <taxon>Bacillati</taxon>
        <taxon>Actinomycetota</taxon>
        <taxon>Actinomycetes</taxon>
        <taxon>Micrococcales</taxon>
        <taxon>Micrococcaceae</taxon>
        <taxon>Arthrobacter</taxon>
    </lineage>
</organism>
<protein>
    <recommendedName>
        <fullName evidence="7">FG-GAP repeat-containing protein</fullName>
    </recommendedName>
</protein>
<dbReference type="GO" id="GO:0007155">
    <property type="term" value="P:cell adhesion"/>
    <property type="evidence" value="ECO:0007669"/>
    <property type="project" value="InterPro"/>
</dbReference>
<dbReference type="GO" id="GO:0008305">
    <property type="term" value="C:integrin complex"/>
    <property type="evidence" value="ECO:0007669"/>
    <property type="project" value="InterPro"/>
</dbReference>
<dbReference type="PROSITE" id="PS51318">
    <property type="entry name" value="TAT"/>
    <property type="match status" value="1"/>
</dbReference>
<keyword evidence="3" id="KW-0472">Membrane</keyword>